<organism evidence="5 6">
    <name type="scientific">Wenxinia saemankumensis</name>
    <dbReference type="NCBI Taxonomy" id="1447782"/>
    <lineage>
        <taxon>Bacteria</taxon>
        <taxon>Pseudomonadati</taxon>
        <taxon>Pseudomonadota</taxon>
        <taxon>Alphaproteobacteria</taxon>
        <taxon>Rhodobacterales</taxon>
        <taxon>Roseobacteraceae</taxon>
        <taxon>Wenxinia</taxon>
    </lineage>
</organism>
<evidence type="ECO:0000256" key="1">
    <source>
        <dbReference type="ARBA" id="ARBA00023015"/>
    </source>
</evidence>
<dbReference type="GO" id="GO:0003677">
    <property type="term" value="F:DNA binding"/>
    <property type="evidence" value="ECO:0007669"/>
    <property type="project" value="UniProtKB-KW"/>
</dbReference>
<dbReference type="GO" id="GO:0003700">
    <property type="term" value="F:DNA-binding transcription factor activity"/>
    <property type="evidence" value="ECO:0007669"/>
    <property type="project" value="InterPro"/>
</dbReference>
<accession>A0A1M6ERH7</accession>
<keyword evidence="1" id="KW-0805">Transcription regulation</keyword>
<evidence type="ECO:0000256" key="2">
    <source>
        <dbReference type="ARBA" id="ARBA00023125"/>
    </source>
</evidence>
<dbReference type="PANTHER" id="PTHR43132">
    <property type="entry name" value="ARSENICAL RESISTANCE OPERON REPRESSOR ARSR-RELATED"/>
    <property type="match status" value="1"/>
</dbReference>
<proteinExistence type="predicted"/>
<keyword evidence="6" id="KW-1185">Reference proteome</keyword>
<name>A0A1M6ERH7_9RHOB</name>
<dbReference type="AlphaFoldDB" id="A0A1M6ERH7"/>
<dbReference type="InterPro" id="IPR051011">
    <property type="entry name" value="Metal_resp_trans_reg"/>
</dbReference>
<reference evidence="5 6" key="1">
    <citation type="submission" date="2016-11" db="EMBL/GenBank/DDBJ databases">
        <authorList>
            <person name="Jaros S."/>
            <person name="Januszkiewicz K."/>
            <person name="Wedrychowicz H."/>
        </authorList>
    </citation>
    <scope>NUCLEOTIDE SEQUENCE [LARGE SCALE GENOMIC DNA]</scope>
    <source>
        <strain evidence="5 6">DSM 100565</strain>
    </source>
</reference>
<dbReference type="PROSITE" id="PS50987">
    <property type="entry name" value="HTH_ARSR_2"/>
    <property type="match status" value="1"/>
</dbReference>
<evidence type="ECO:0000313" key="5">
    <source>
        <dbReference type="EMBL" id="SHI88082.1"/>
    </source>
</evidence>
<dbReference type="InterPro" id="IPR011991">
    <property type="entry name" value="ArsR-like_HTH"/>
</dbReference>
<evidence type="ECO:0000313" key="6">
    <source>
        <dbReference type="Proteomes" id="UP000184292"/>
    </source>
</evidence>
<dbReference type="SUPFAM" id="SSF46785">
    <property type="entry name" value="Winged helix' DNA-binding domain"/>
    <property type="match status" value="1"/>
</dbReference>
<dbReference type="SMART" id="SM00418">
    <property type="entry name" value="HTH_ARSR"/>
    <property type="match status" value="1"/>
</dbReference>
<evidence type="ECO:0000256" key="3">
    <source>
        <dbReference type="ARBA" id="ARBA00023163"/>
    </source>
</evidence>
<dbReference type="Pfam" id="PF01022">
    <property type="entry name" value="HTH_5"/>
    <property type="match status" value="1"/>
</dbReference>
<dbReference type="Gene3D" id="1.10.10.10">
    <property type="entry name" value="Winged helix-like DNA-binding domain superfamily/Winged helix DNA-binding domain"/>
    <property type="match status" value="1"/>
</dbReference>
<dbReference type="EMBL" id="FQYO01000003">
    <property type="protein sequence ID" value="SHI88082.1"/>
    <property type="molecule type" value="Genomic_DNA"/>
</dbReference>
<dbReference type="STRING" id="1447782.SAMN05444417_2137"/>
<gene>
    <name evidence="5" type="ORF">SAMN05444417_2137</name>
</gene>
<feature type="domain" description="HTH arsR-type" evidence="4">
    <location>
        <begin position="1"/>
        <end position="88"/>
    </location>
</feature>
<sequence>MVSAQLGQLSNPIRLLVLCKLAGGEMSVGALQAELGLGQSALSQHLARLREAGMVATRRAGTTIHYRIADPRVARLMMALDAIYCRPEAGTGPGAG</sequence>
<keyword evidence="2" id="KW-0238">DNA-binding</keyword>
<dbReference type="InterPro" id="IPR036390">
    <property type="entry name" value="WH_DNA-bd_sf"/>
</dbReference>
<dbReference type="PRINTS" id="PR00778">
    <property type="entry name" value="HTHARSR"/>
</dbReference>
<dbReference type="NCBIfam" id="NF033788">
    <property type="entry name" value="HTH_metalloreg"/>
    <property type="match status" value="1"/>
</dbReference>
<dbReference type="InterPro" id="IPR001845">
    <property type="entry name" value="HTH_ArsR_DNA-bd_dom"/>
</dbReference>
<keyword evidence="3" id="KW-0804">Transcription</keyword>
<evidence type="ECO:0000259" key="4">
    <source>
        <dbReference type="PROSITE" id="PS50987"/>
    </source>
</evidence>
<dbReference type="InterPro" id="IPR036388">
    <property type="entry name" value="WH-like_DNA-bd_sf"/>
</dbReference>
<dbReference type="CDD" id="cd00090">
    <property type="entry name" value="HTH_ARSR"/>
    <property type="match status" value="1"/>
</dbReference>
<protein>
    <submittedName>
        <fullName evidence="5">Transcriptional regulator, ArsR family</fullName>
    </submittedName>
</protein>
<dbReference type="Proteomes" id="UP000184292">
    <property type="component" value="Unassembled WGS sequence"/>
</dbReference>
<dbReference type="PANTHER" id="PTHR43132:SF2">
    <property type="entry name" value="ARSENICAL RESISTANCE OPERON REPRESSOR ARSR-RELATED"/>
    <property type="match status" value="1"/>
</dbReference>